<feature type="transmembrane region" description="Helical" evidence="1">
    <location>
        <begin position="28"/>
        <end position="44"/>
    </location>
</feature>
<dbReference type="EMBL" id="CP041166">
    <property type="protein sequence ID" value="QFR42397.1"/>
    <property type="molecule type" value="Genomic_DNA"/>
</dbReference>
<sequence length="87" mass="9819">MDGSLYIISLIVVVLLAFVFYRSNSFKLMLLVLAVGIYIIYAHKSGNTPSKVKNEIIESIDKSAKDFSKSRGVEKYDEEKIKKEVAD</sequence>
<evidence type="ECO:0000256" key="1">
    <source>
        <dbReference type="SAM" id="Phobius"/>
    </source>
</evidence>
<name>A0AAJ4DLK5_9BACT</name>
<gene>
    <name evidence="2" type="ORF">FJR47_00045</name>
</gene>
<keyword evidence="1" id="KW-0472">Membrane</keyword>
<dbReference type="AlphaFoldDB" id="A0AAJ4DLK5"/>
<reference evidence="3" key="1">
    <citation type="submission" date="2019-06" db="EMBL/GenBank/DDBJ databases">
        <title>Sulfurimonas gotlandica sp. nov., a chemoautotrophic and psychrotolerant epsilonproteobacterium isolated from a pelagic redoxcline, and an emended description of the genus Sulfurimonas.</title>
        <authorList>
            <person name="Wang S."/>
            <person name="Jiang L."/>
            <person name="Shao Z."/>
        </authorList>
    </citation>
    <scope>NUCLEOTIDE SEQUENCE [LARGE SCALE GENOMIC DNA]</scope>
    <source>
        <strain evidence="3">1-1N</strain>
    </source>
</reference>
<keyword evidence="1" id="KW-1133">Transmembrane helix</keyword>
<evidence type="ECO:0000313" key="2">
    <source>
        <dbReference type="EMBL" id="QFR42397.1"/>
    </source>
</evidence>
<evidence type="ECO:0000313" key="3">
    <source>
        <dbReference type="Proteomes" id="UP000326061"/>
    </source>
</evidence>
<keyword evidence="1" id="KW-0812">Transmembrane</keyword>
<keyword evidence="3" id="KW-1185">Reference proteome</keyword>
<organism evidence="2 3">
    <name type="scientific">Sulfurimonas xiamenensis</name>
    <dbReference type="NCBI Taxonomy" id="2590021"/>
    <lineage>
        <taxon>Bacteria</taxon>
        <taxon>Pseudomonadati</taxon>
        <taxon>Campylobacterota</taxon>
        <taxon>Epsilonproteobacteria</taxon>
        <taxon>Campylobacterales</taxon>
        <taxon>Sulfurimonadaceae</taxon>
        <taxon>Sulfurimonas</taxon>
    </lineage>
</organism>
<dbReference type="Proteomes" id="UP000326061">
    <property type="component" value="Chromosome"/>
</dbReference>
<proteinExistence type="predicted"/>
<dbReference type="RefSeq" id="WP_152298469.1">
    <property type="nucleotide sequence ID" value="NZ_CP041166.1"/>
</dbReference>
<protein>
    <submittedName>
        <fullName evidence="2">Uncharacterized protein</fullName>
    </submittedName>
</protein>
<feature type="transmembrane region" description="Helical" evidence="1">
    <location>
        <begin position="6"/>
        <end position="21"/>
    </location>
</feature>
<dbReference type="KEGG" id="suln:FJR47_00045"/>
<accession>A0AAJ4DLK5</accession>